<name>A0ABW6JDF2_STRCE</name>
<comment type="caution">
    <text evidence="1">The sequence shown here is derived from an EMBL/GenBank/DDBJ whole genome shotgun (WGS) entry which is preliminary data.</text>
</comment>
<proteinExistence type="predicted"/>
<dbReference type="RefSeq" id="WP_381726202.1">
    <property type="nucleotide sequence ID" value="NZ_JBHVBU010000021.1"/>
</dbReference>
<sequence>MTTTTLLDVAPAAYRASVTYYDGTTKEVEMSAAQADALIDTDLLDLAGGGDVKVMPDLATGRITVVRWCTGPRSATDSEPVTASMTVELEPLHVPKPTPTQYRSLRIVLDDEGRTYGPKLCDGRVVAGLAAIPPSVTRLLFARGWLRLEPYEEDGVPVERVVVSYAGRVAMSRFEHRTSTSCGSTDYDRGDGVALHGGWTSKAWCSCRQWRCHVPADRQTVQRAARGHREACLRAVFGLESGPGTIPVDVGAVGV</sequence>
<dbReference type="Proteomes" id="UP001600650">
    <property type="component" value="Unassembled WGS sequence"/>
</dbReference>
<gene>
    <name evidence="1" type="ORF">ACFU0X_10155</name>
</gene>
<dbReference type="EMBL" id="JBHVBU010000021">
    <property type="protein sequence ID" value="MFE7963400.1"/>
    <property type="molecule type" value="Genomic_DNA"/>
</dbReference>
<protein>
    <submittedName>
        <fullName evidence="1">Uncharacterized protein</fullName>
    </submittedName>
</protein>
<keyword evidence="2" id="KW-1185">Reference proteome</keyword>
<reference evidence="1 2" key="1">
    <citation type="submission" date="2024-09" db="EMBL/GenBank/DDBJ databases">
        <title>The Natural Products Discovery Center: Release of the First 8490 Sequenced Strains for Exploring Actinobacteria Biosynthetic Diversity.</title>
        <authorList>
            <person name="Kalkreuter E."/>
            <person name="Kautsar S.A."/>
            <person name="Yang D."/>
            <person name="Bader C.D."/>
            <person name="Teijaro C.N."/>
            <person name="Fluegel L."/>
            <person name="Davis C.M."/>
            <person name="Simpson J.R."/>
            <person name="Lauterbach L."/>
            <person name="Steele A.D."/>
            <person name="Gui C."/>
            <person name="Meng S."/>
            <person name="Li G."/>
            <person name="Viehrig K."/>
            <person name="Ye F."/>
            <person name="Su P."/>
            <person name="Kiefer A.F."/>
            <person name="Nichols A."/>
            <person name="Cepeda A.J."/>
            <person name="Yan W."/>
            <person name="Fan B."/>
            <person name="Jiang Y."/>
            <person name="Adhikari A."/>
            <person name="Zheng C.-J."/>
            <person name="Schuster L."/>
            <person name="Cowan T.M."/>
            <person name="Smanski M.J."/>
            <person name="Chevrette M.G."/>
            <person name="De Carvalho L.P.S."/>
            <person name="Shen B."/>
        </authorList>
    </citation>
    <scope>NUCLEOTIDE SEQUENCE [LARGE SCALE GENOMIC DNA]</scope>
    <source>
        <strain evidence="1 2">NPDC057399</strain>
    </source>
</reference>
<evidence type="ECO:0000313" key="2">
    <source>
        <dbReference type="Proteomes" id="UP001600650"/>
    </source>
</evidence>
<evidence type="ECO:0000313" key="1">
    <source>
        <dbReference type="EMBL" id="MFE7963400.1"/>
    </source>
</evidence>
<accession>A0ABW6JDF2</accession>
<organism evidence="1 2">
    <name type="scientific">Streptomyces cellulosae</name>
    <dbReference type="NCBI Taxonomy" id="1968"/>
    <lineage>
        <taxon>Bacteria</taxon>
        <taxon>Bacillati</taxon>
        <taxon>Actinomycetota</taxon>
        <taxon>Actinomycetes</taxon>
        <taxon>Kitasatosporales</taxon>
        <taxon>Streptomycetaceae</taxon>
        <taxon>Streptomyces</taxon>
    </lineage>
</organism>